<feature type="compositionally biased region" description="Polar residues" evidence="1">
    <location>
        <begin position="82"/>
        <end position="104"/>
    </location>
</feature>
<protein>
    <recommendedName>
        <fullName evidence="2">Bcl-x interacting BH3 domain-containing protein</fullName>
    </recommendedName>
</protein>
<comment type="caution">
    <text evidence="3">The sequence shown here is derived from an EMBL/GenBank/DDBJ whole genome shotgun (WGS) entry which is preliminary data.</text>
</comment>
<feature type="compositionally biased region" description="Low complexity" evidence="1">
    <location>
        <begin position="107"/>
        <end position="116"/>
    </location>
</feature>
<dbReference type="AlphaFoldDB" id="A0A9D3MUZ9"/>
<keyword evidence="4" id="KW-1185">Reference proteome</keyword>
<dbReference type="Pfam" id="PF08945">
    <property type="entry name" value="Bclx_interact"/>
    <property type="match status" value="1"/>
</dbReference>
<accession>A0A9D3MUZ9</accession>
<dbReference type="EMBL" id="JAFIRN010000002">
    <property type="protein sequence ID" value="KAG5855754.1"/>
    <property type="molecule type" value="Genomic_DNA"/>
</dbReference>
<evidence type="ECO:0000313" key="4">
    <source>
        <dbReference type="Proteomes" id="UP001044222"/>
    </source>
</evidence>
<proteinExistence type="predicted"/>
<dbReference type="InterPro" id="IPR015040">
    <property type="entry name" value="Bcl-x_interacting_BH3_dom"/>
</dbReference>
<evidence type="ECO:0000313" key="3">
    <source>
        <dbReference type="EMBL" id="KAG5855754.1"/>
    </source>
</evidence>
<evidence type="ECO:0000256" key="1">
    <source>
        <dbReference type="SAM" id="MobiDB-lite"/>
    </source>
</evidence>
<feature type="region of interest" description="Disordered" evidence="1">
    <location>
        <begin position="1"/>
        <end position="116"/>
    </location>
</feature>
<reference evidence="3" key="1">
    <citation type="submission" date="2021-01" db="EMBL/GenBank/DDBJ databases">
        <title>A chromosome-scale assembly of European eel, Anguilla anguilla.</title>
        <authorList>
            <person name="Henkel C."/>
            <person name="Jong-Raadsen S.A."/>
            <person name="Dufour S."/>
            <person name="Weltzien F.-A."/>
            <person name="Palstra A.P."/>
            <person name="Pelster B."/>
            <person name="Spaink H.P."/>
            <person name="Van Den Thillart G.E."/>
            <person name="Jansen H."/>
            <person name="Zahm M."/>
            <person name="Klopp C."/>
            <person name="Cedric C."/>
            <person name="Louis A."/>
            <person name="Berthelot C."/>
            <person name="Parey E."/>
            <person name="Roest Crollius H."/>
            <person name="Montfort J."/>
            <person name="Robinson-Rechavi M."/>
            <person name="Bucao C."/>
            <person name="Bouchez O."/>
            <person name="Gislard M."/>
            <person name="Lluch J."/>
            <person name="Milhes M."/>
            <person name="Lampietro C."/>
            <person name="Lopez Roques C."/>
            <person name="Donnadieu C."/>
            <person name="Braasch I."/>
            <person name="Desvignes T."/>
            <person name="Postlethwait J."/>
            <person name="Bobe J."/>
            <person name="Guiguen Y."/>
            <person name="Dirks R."/>
        </authorList>
    </citation>
    <scope>NUCLEOTIDE SEQUENCE</scope>
    <source>
        <strain evidence="3">Tag_6206</strain>
        <tissue evidence="3">Liver</tissue>
    </source>
</reference>
<dbReference type="Proteomes" id="UP001044222">
    <property type="component" value="Unassembled WGS sequence"/>
</dbReference>
<sequence length="185" mass="20078">MSRGQTQSNGRTLADAGGPGPGPGPADPSASGRHREGEPKRGGASRDPSDYPSSPALCSDPSTASSGCLSFDHPRPDFPLTADSNSIQTASPSGQTVYHTQPRSAQDDQNQEQQNLQNHEAYSVRPSGGGVLQPEHWVGQELRRIGDEMNQEYTGRGRSRYISHSLYHWLALLVGRLLQILFRCR</sequence>
<gene>
    <name evidence="3" type="ORF">ANANG_G00052500</name>
</gene>
<name>A0A9D3MUZ9_ANGAN</name>
<organism evidence="3 4">
    <name type="scientific">Anguilla anguilla</name>
    <name type="common">European freshwater eel</name>
    <name type="synonym">Muraena anguilla</name>
    <dbReference type="NCBI Taxonomy" id="7936"/>
    <lineage>
        <taxon>Eukaryota</taxon>
        <taxon>Metazoa</taxon>
        <taxon>Chordata</taxon>
        <taxon>Craniata</taxon>
        <taxon>Vertebrata</taxon>
        <taxon>Euteleostomi</taxon>
        <taxon>Actinopterygii</taxon>
        <taxon>Neopterygii</taxon>
        <taxon>Teleostei</taxon>
        <taxon>Anguilliformes</taxon>
        <taxon>Anguillidae</taxon>
        <taxon>Anguilla</taxon>
    </lineage>
</organism>
<feature type="compositionally biased region" description="Polar residues" evidence="1">
    <location>
        <begin position="1"/>
        <end position="11"/>
    </location>
</feature>
<evidence type="ECO:0000259" key="2">
    <source>
        <dbReference type="Pfam" id="PF08945"/>
    </source>
</evidence>
<feature type="domain" description="Bcl-x interacting BH3" evidence="2">
    <location>
        <begin position="132"/>
        <end position="156"/>
    </location>
</feature>